<protein>
    <submittedName>
        <fullName evidence="2">Uncharacterized protein</fullName>
    </submittedName>
</protein>
<reference evidence="2" key="1">
    <citation type="journal article" date="2005" name="PLoS Biol.">
        <title>The genomes of Oryza sativa: a history of duplications.</title>
        <authorList>
            <person name="Yu J."/>
            <person name="Wang J."/>
            <person name="Lin W."/>
            <person name="Li S."/>
            <person name="Li H."/>
            <person name="Zhou J."/>
            <person name="Ni P."/>
            <person name="Dong W."/>
            <person name="Hu S."/>
            <person name="Zeng C."/>
            <person name="Zhang J."/>
            <person name="Zhang Y."/>
            <person name="Li R."/>
            <person name="Xu Z."/>
            <person name="Li S."/>
            <person name="Li X."/>
            <person name="Zheng H."/>
            <person name="Cong L."/>
            <person name="Lin L."/>
            <person name="Yin J."/>
            <person name="Geng J."/>
            <person name="Li G."/>
            <person name="Shi J."/>
            <person name="Liu J."/>
            <person name="Lv H."/>
            <person name="Li J."/>
            <person name="Wang J."/>
            <person name="Deng Y."/>
            <person name="Ran L."/>
            <person name="Shi X."/>
            <person name="Wang X."/>
            <person name="Wu Q."/>
            <person name="Li C."/>
            <person name="Ren X."/>
            <person name="Wang J."/>
            <person name="Wang X."/>
            <person name="Li D."/>
            <person name="Liu D."/>
            <person name="Zhang X."/>
            <person name="Ji Z."/>
            <person name="Zhao W."/>
            <person name="Sun Y."/>
            <person name="Zhang Z."/>
            <person name="Bao J."/>
            <person name="Han Y."/>
            <person name="Dong L."/>
            <person name="Ji J."/>
            <person name="Chen P."/>
            <person name="Wu S."/>
            <person name="Liu J."/>
            <person name="Xiao Y."/>
            <person name="Bu D."/>
            <person name="Tan J."/>
            <person name="Yang L."/>
            <person name="Ye C."/>
            <person name="Zhang J."/>
            <person name="Xu J."/>
            <person name="Zhou Y."/>
            <person name="Yu Y."/>
            <person name="Zhang B."/>
            <person name="Zhuang S."/>
            <person name="Wei H."/>
            <person name="Liu B."/>
            <person name="Lei M."/>
            <person name="Yu H."/>
            <person name="Li Y."/>
            <person name="Xu H."/>
            <person name="Wei S."/>
            <person name="He X."/>
            <person name="Fang L."/>
            <person name="Zhang Z."/>
            <person name="Zhang Y."/>
            <person name="Huang X."/>
            <person name="Su Z."/>
            <person name="Tong W."/>
            <person name="Li J."/>
            <person name="Tong Z."/>
            <person name="Li S."/>
            <person name="Ye J."/>
            <person name="Wang L."/>
            <person name="Fang L."/>
            <person name="Lei T."/>
            <person name="Chen C."/>
            <person name="Chen H."/>
            <person name="Xu Z."/>
            <person name="Li H."/>
            <person name="Huang H."/>
            <person name="Zhang F."/>
            <person name="Xu H."/>
            <person name="Li N."/>
            <person name="Zhao C."/>
            <person name="Li S."/>
            <person name="Dong L."/>
            <person name="Huang Y."/>
            <person name="Li L."/>
            <person name="Xi Y."/>
            <person name="Qi Q."/>
            <person name="Li W."/>
            <person name="Zhang B."/>
            <person name="Hu W."/>
            <person name="Zhang Y."/>
            <person name="Tian X."/>
            <person name="Jiao Y."/>
            <person name="Liang X."/>
            <person name="Jin J."/>
            <person name="Gao L."/>
            <person name="Zheng W."/>
            <person name="Hao B."/>
            <person name="Liu S."/>
            <person name="Wang W."/>
            <person name="Yuan L."/>
            <person name="Cao M."/>
            <person name="McDermott J."/>
            <person name="Samudrala R."/>
            <person name="Wang J."/>
            <person name="Wong G.K."/>
            <person name="Yang H."/>
        </authorList>
    </citation>
    <scope>NUCLEOTIDE SEQUENCE [LARGE SCALE GENOMIC DNA]</scope>
</reference>
<dbReference type="Proteomes" id="UP000007752">
    <property type="component" value="Chromosome 4"/>
</dbReference>
<evidence type="ECO:0000256" key="1">
    <source>
        <dbReference type="SAM" id="MobiDB-lite"/>
    </source>
</evidence>
<dbReference type="AlphaFoldDB" id="B9FEB1"/>
<name>B9FEB1_ORYSJ</name>
<reference evidence="2" key="2">
    <citation type="submission" date="2008-12" db="EMBL/GenBank/DDBJ databases">
        <title>Improved gene annotation of the rice (Oryza sativa) genomes.</title>
        <authorList>
            <person name="Wang J."/>
            <person name="Li R."/>
            <person name="Fan W."/>
            <person name="Huang Q."/>
            <person name="Zhang J."/>
            <person name="Zhou Y."/>
            <person name="Hu Y."/>
            <person name="Zi S."/>
            <person name="Li J."/>
            <person name="Ni P."/>
            <person name="Zheng H."/>
            <person name="Zhang Y."/>
            <person name="Zhao M."/>
            <person name="Hao Q."/>
            <person name="McDermott J."/>
            <person name="Samudrala R."/>
            <person name="Kristiansen K."/>
            <person name="Wong G.K.-S."/>
        </authorList>
    </citation>
    <scope>NUCLEOTIDE SEQUENCE</scope>
</reference>
<accession>B9FEB1</accession>
<gene>
    <name evidence="2" type="ORF">OsJ_14180</name>
</gene>
<proteinExistence type="predicted"/>
<evidence type="ECO:0000313" key="2">
    <source>
        <dbReference type="EMBL" id="EEE60694.1"/>
    </source>
</evidence>
<feature type="compositionally biased region" description="Low complexity" evidence="1">
    <location>
        <begin position="105"/>
        <end position="114"/>
    </location>
</feature>
<feature type="region of interest" description="Disordered" evidence="1">
    <location>
        <begin position="84"/>
        <end position="114"/>
    </location>
</feature>
<organism evidence="2">
    <name type="scientific">Oryza sativa subsp. japonica</name>
    <name type="common">Rice</name>
    <dbReference type="NCBI Taxonomy" id="39947"/>
    <lineage>
        <taxon>Eukaryota</taxon>
        <taxon>Viridiplantae</taxon>
        <taxon>Streptophyta</taxon>
        <taxon>Embryophyta</taxon>
        <taxon>Tracheophyta</taxon>
        <taxon>Spermatophyta</taxon>
        <taxon>Magnoliopsida</taxon>
        <taxon>Liliopsida</taxon>
        <taxon>Poales</taxon>
        <taxon>Poaceae</taxon>
        <taxon>BOP clade</taxon>
        <taxon>Oryzoideae</taxon>
        <taxon>Oryzeae</taxon>
        <taxon>Oryzinae</taxon>
        <taxon>Oryza</taxon>
        <taxon>Oryza sativa</taxon>
    </lineage>
</organism>
<sequence length="114" mass="11575">MRLSGGSTSQRSGRTLSTVVTVAGGALHGEELVGAEHVGNSDTDEEELRLLPAVVVAMVAMLGAKRKEVLTYLALASLRLSSSPARWGEAKEGDGGSKGNGGGSLSLSSPVRLG</sequence>
<dbReference type="EMBL" id="CM000141">
    <property type="protein sequence ID" value="EEE60694.1"/>
    <property type="molecule type" value="Genomic_DNA"/>
</dbReference>